<keyword evidence="3" id="KW-1185">Reference proteome</keyword>
<dbReference type="Proteomes" id="UP000193144">
    <property type="component" value="Unassembled WGS sequence"/>
</dbReference>
<dbReference type="OrthoDB" id="3796575at2759"/>
<keyword evidence="1" id="KW-0732">Signal</keyword>
<dbReference type="AlphaFoldDB" id="A0A1Y1ZXX6"/>
<evidence type="ECO:0000313" key="3">
    <source>
        <dbReference type="Proteomes" id="UP000193144"/>
    </source>
</evidence>
<feature type="chain" id="PRO_5012575980" evidence="1">
    <location>
        <begin position="24"/>
        <end position="192"/>
    </location>
</feature>
<dbReference type="EMBL" id="MCFA01000027">
    <property type="protein sequence ID" value="ORY15111.1"/>
    <property type="molecule type" value="Genomic_DNA"/>
</dbReference>
<protein>
    <submittedName>
        <fullName evidence="2">Uncharacterized protein</fullName>
    </submittedName>
</protein>
<name>A0A1Y1ZXX6_9PLEO</name>
<feature type="signal peptide" evidence="1">
    <location>
        <begin position="1"/>
        <end position="23"/>
    </location>
</feature>
<evidence type="ECO:0000256" key="1">
    <source>
        <dbReference type="SAM" id="SignalP"/>
    </source>
</evidence>
<comment type="caution">
    <text evidence="2">The sequence shown here is derived from an EMBL/GenBank/DDBJ whole genome shotgun (WGS) entry which is preliminary data.</text>
</comment>
<sequence>MLKTTSANSVATMLISSVPLLLCSVFSGTVIGAVHPAKRQFNTISEICGPNPVDCHNGWCCMTGQECIPASGNDEPQCRDNILTDLGGDPLTVLAFPYSSVIAGISSANSVLESLGITLSKLPTVTALPTTGKFTVLPTYTENSVKSFVPPTRMPSVPAATPTTGAAALPTINVGVMVGGIMGAGMGVMAAM</sequence>
<evidence type="ECO:0000313" key="2">
    <source>
        <dbReference type="EMBL" id="ORY15111.1"/>
    </source>
</evidence>
<accession>A0A1Y1ZXX6</accession>
<organism evidence="2 3">
    <name type="scientific">Clohesyomyces aquaticus</name>
    <dbReference type="NCBI Taxonomy" id="1231657"/>
    <lineage>
        <taxon>Eukaryota</taxon>
        <taxon>Fungi</taxon>
        <taxon>Dikarya</taxon>
        <taxon>Ascomycota</taxon>
        <taxon>Pezizomycotina</taxon>
        <taxon>Dothideomycetes</taxon>
        <taxon>Pleosporomycetidae</taxon>
        <taxon>Pleosporales</taxon>
        <taxon>Lindgomycetaceae</taxon>
        <taxon>Clohesyomyces</taxon>
    </lineage>
</organism>
<gene>
    <name evidence="2" type="ORF">BCR34DRAFT_585244</name>
</gene>
<proteinExistence type="predicted"/>
<reference evidence="2 3" key="1">
    <citation type="submission" date="2016-07" db="EMBL/GenBank/DDBJ databases">
        <title>Pervasive Adenine N6-methylation of Active Genes in Fungi.</title>
        <authorList>
            <consortium name="DOE Joint Genome Institute"/>
            <person name="Mondo S.J."/>
            <person name="Dannebaum R.O."/>
            <person name="Kuo R.C."/>
            <person name="Labutti K."/>
            <person name="Haridas S."/>
            <person name="Kuo A."/>
            <person name="Salamov A."/>
            <person name="Ahrendt S.R."/>
            <person name="Lipzen A."/>
            <person name="Sullivan W."/>
            <person name="Andreopoulos W.B."/>
            <person name="Clum A."/>
            <person name="Lindquist E."/>
            <person name="Daum C."/>
            <person name="Ramamoorthy G.K."/>
            <person name="Gryganskyi A."/>
            <person name="Culley D."/>
            <person name="Magnuson J.K."/>
            <person name="James T.Y."/>
            <person name="O'Malley M.A."/>
            <person name="Stajich J.E."/>
            <person name="Spatafora J.W."/>
            <person name="Visel A."/>
            <person name="Grigoriev I.V."/>
        </authorList>
    </citation>
    <scope>NUCLEOTIDE SEQUENCE [LARGE SCALE GENOMIC DNA]</scope>
    <source>
        <strain evidence="2 3">CBS 115471</strain>
    </source>
</reference>